<sequence length="136" mass="16094">WHPSVSPLLALCCFLISERHRGDASEWSPYINILPKTYTCPVYFPDDIIGLLPRKQKEQFQELYCSSLMFFRSLQPLFTHPTEELFSQDALRWAWCSVNTRTVYMEHDRCEYLSREKDVYALAPYLDLLNHCPNVQ</sequence>
<feature type="non-terminal residue" evidence="2">
    <location>
        <position position="1"/>
    </location>
</feature>
<evidence type="ECO:0000313" key="2">
    <source>
        <dbReference type="EMBL" id="KAL0203166.1"/>
    </source>
</evidence>
<dbReference type="PANTHER" id="PTHR13271:SF151">
    <property type="entry name" value="SET DOMAIN-CONTAINING PROTEIN 4"/>
    <property type="match status" value="1"/>
</dbReference>
<evidence type="ECO:0008006" key="4">
    <source>
        <dbReference type="Google" id="ProtNLM"/>
    </source>
</evidence>
<reference evidence="2 3" key="1">
    <citation type="submission" date="2024-05" db="EMBL/GenBank/DDBJ databases">
        <title>Genome sequencing and assembly of Indian major carp, Cirrhinus mrigala (Hamilton, 1822).</title>
        <authorList>
            <person name="Mohindra V."/>
            <person name="Chowdhury L.M."/>
            <person name="Lal K."/>
            <person name="Jena J.K."/>
        </authorList>
    </citation>
    <scope>NUCLEOTIDE SEQUENCE [LARGE SCALE GENOMIC DNA]</scope>
    <source>
        <strain evidence="2">CM1030</strain>
        <tissue evidence="2">Blood</tissue>
    </source>
</reference>
<organism evidence="2 3">
    <name type="scientific">Cirrhinus mrigala</name>
    <name type="common">Mrigala</name>
    <dbReference type="NCBI Taxonomy" id="683832"/>
    <lineage>
        <taxon>Eukaryota</taxon>
        <taxon>Metazoa</taxon>
        <taxon>Chordata</taxon>
        <taxon>Craniata</taxon>
        <taxon>Vertebrata</taxon>
        <taxon>Euteleostomi</taxon>
        <taxon>Actinopterygii</taxon>
        <taxon>Neopterygii</taxon>
        <taxon>Teleostei</taxon>
        <taxon>Ostariophysi</taxon>
        <taxon>Cypriniformes</taxon>
        <taxon>Cyprinidae</taxon>
        <taxon>Labeoninae</taxon>
        <taxon>Labeonini</taxon>
        <taxon>Cirrhinus</taxon>
    </lineage>
</organism>
<gene>
    <name evidence="2" type="ORF">M9458_001184</name>
</gene>
<dbReference type="Gene3D" id="3.90.1410.10">
    <property type="entry name" value="set domain protein methyltransferase, domain 1"/>
    <property type="match status" value="1"/>
</dbReference>
<name>A0ABD0RXV2_CIRMR</name>
<dbReference type="PANTHER" id="PTHR13271">
    <property type="entry name" value="UNCHARACTERIZED PUTATIVE METHYLTRANSFERASE"/>
    <property type="match status" value="1"/>
</dbReference>
<dbReference type="Proteomes" id="UP001529510">
    <property type="component" value="Unassembled WGS sequence"/>
</dbReference>
<keyword evidence="1" id="KW-0732">Signal</keyword>
<evidence type="ECO:0000313" key="3">
    <source>
        <dbReference type="Proteomes" id="UP001529510"/>
    </source>
</evidence>
<comment type="caution">
    <text evidence="2">The sequence shown here is derived from an EMBL/GenBank/DDBJ whole genome shotgun (WGS) entry which is preliminary data.</text>
</comment>
<feature type="non-terminal residue" evidence="2">
    <location>
        <position position="136"/>
    </location>
</feature>
<dbReference type="EMBL" id="JAMKFB020000001">
    <property type="protein sequence ID" value="KAL0203166.1"/>
    <property type="molecule type" value="Genomic_DNA"/>
</dbReference>
<dbReference type="SUPFAM" id="SSF82199">
    <property type="entry name" value="SET domain"/>
    <property type="match status" value="1"/>
</dbReference>
<evidence type="ECO:0000256" key="1">
    <source>
        <dbReference type="SAM" id="SignalP"/>
    </source>
</evidence>
<dbReference type="InterPro" id="IPR046341">
    <property type="entry name" value="SET_dom_sf"/>
</dbReference>
<protein>
    <recommendedName>
        <fullName evidence="4">SET domain containing 4</fullName>
    </recommendedName>
</protein>
<feature type="chain" id="PRO_5044875486" description="SET domain containing 4" evidence="1">
    <location>
        <begin position="25"/>
        <end position="136"/>
    </location>
</feature>
<keyword evidence="3" id="KW-1185">Reference proteome</keyword>
<dbReference type="InterPro" id="IPR050600">
    <property type="entry name" value="SETD3_SETD6_MTase"/>
</dbReference>
<dbReference type="AlphaFoldDB" id="A0ABD0RXV2"/>
<feature type="signal peptide" evidence="1">
    <location>
        <begin position="1"/>
        <end position="24"/>
    </location>
</feature>
<proteinExistence type="predicted"/>
<accession>A0ABD0RXV2</accession>